<feature type="transmembrane region" description="Helical" evidence="1">
    <location>
        <begin position="416"/>
        <end position="437"/>
    </location>
</feature>
<keyword evidence="2" id="KW-0732">Signal</keyword>
<feature type="transmembrane region" description="Helical" evidence="1">
    <location>
        <begin position="300"/>
        <end position="320"/>
    </location>
</feature>
<dbReference type="AlphaFoldDB" id="A0A8J2JKS9"/>
<keyword evidence="4" id="KW-1185">Reference proteome</keyword>
<feature type="chain" id="PRO_5035228705" description="G-protein coupled receptors family 2 profile 2 domain-containing protein" evidence="2">
    <location>
        <begin position="19"/>
        <end position="482"/>
    </location>
</feature>
<dbReference type="EMBL" id="CAJVCH010074047">
    <property type="protein sequence ID" value="CAG7720832.1"/>
    <property type="molecule type" value="Genomic_DNA"/>
</dbReference>
<keyword evidence="1" id="KW-0472">Membrane</keyword>
<reference evidence="3" key="1">
    <citation type="submission" date="2021-06" db="EMBL/GenBank/DDBJ databases">
        <authorList>
            <person name="Hodson N. C."/>
            <person name="Mongue J. A."/>
            <person name="Jaron S. K."/>
        </authorList>
    </citation>
    <scope>NUCLEOTIDE SEQUENCE</scope>
</reference>
<feature type="signal peptide" evidence="2">
    <location>
        <begin position="1"/>
        <end position="18"/>
    </location>
</feature>
<protein>
    <recommendedName>
        <fullName evidence="5">G-protein coupled receptors family 2 profile 2 domain-containing protein</fullName>
    </recommendedName>
</protein>
<gene>
    <name evidence="3" type="ORF">AFUS01_LOCUS10085</name>
</gene>
<feature type="transmembrane region" description="Helical" evidence="1">
    <location>
        <begin position="332"/>
        <end position="357"/>
    </location>
</feature>
<proteinExistence type="predicted"/>
<organism evidence="3 4">
    <name type="scientific">Allacma fusca</name>
    <dbReference type="NCBI Taxonomy" id="39272"/>
    <lineage>
        <taxon>Eukaryota</taxon>
        <taxon>Metazoa</taxon>
        <taxon>Ecdysozoa</taxon>
        <taxon>Arthropoda</taxon>
        <taxon>Hexapoda</taxon>
        <taxon>Collembola</taxon>
        <taxon>Symphypleona</taxon>
        <taxon>Sminthuridae</taxon>
        <taxon>Allacma</taxon>
    </lineage>
</organism>
<comment type="caution">
    <text evidence="3">The sequence shown here is derived from an EMBL/GenBank/DDBJ whole genome shotgun (WGS) entry which is preliminary data.</text>
</comment>
<accession>A0A8J2JKS9</accession>
<sequence length="482" mass="54485">MLALPIFSAFGLISFGLCQTTVPVTIHQQVPPVRSVPRKVLTLNRCSHNVPSRFQVPDLLKYVGDIEDKKFQYLASVIGTLVKDELVFLYFSADGSVTYLTISVPENDNLEREILFHKDSYCISRITSDSMTLNFCKSKCHLHDNESGANLCVPRCCAPGAISFGSGKAVNDTCTINYWAEWKPEIYKTGNSRVYPQITVNDKIYEWNCSGDKYFESLIDKSSIRITSNGQVMLKNGNKWVEAFSGHMPYQFCIDGYWDQLETSVYDPRASSTILLKRCQSKEEEDSRSREEAAAIRTKIQIITIHIPCALIYLTVLIVYGSIWDKHHAHGWTIFGFATSQFLSYVFIIIVLSMFVFEDNADLLAWMTNGVCCTIGSMRHFFSISTYSWTLVLTFNVWEILSSVRPESSRSIGTRIICYVSFAVGVPTIVVFTALMLELFPPNENTIMPGYQTRCVVRAGTPYMLYVGSIHILLYTANLLFA</sequence>
<evidence type="ECO:0008006" key="5">
    <source>
        <dbReference type="Google" id="ProtNLM"/>
    </source>
</evidence>
<feature type="transmembrane region" description="Helical" evidence="1">
    <location>
        <begin position="463"/>
        <end position="481"/>
    </location>
</feature>
<keyword evidence="1" id="KW-1133">Transmembrane helix</keyword>
<dbReference type="PANTHER" id="PTHR46953:SF1">
    <property type="entry name" value="G-PROTEIN COUPLED RECEPTOR MTH-LIKE 1-RELATED"/>
    <property type="match status" value="1"/>
</dbReference>
<evidence type="ECO:0000256" key="2">
    <source>
        <dbReference type="SAM" id="SignalP"/>
    </source>
</evidence>
<dbReference type="Proteomes" id="UP000708208">
    <property type="component" value="Unassembled WGS sequence"/>
</dbReference>
<feature type="transmembrane region" description="Helical" evidence="1">
    <location>
        <begin position="386"/>
        <end position="404"/>
    </location>
</feature>
<evidence type="ECO:0000313" key="3">
    <source>
        <dbReference type="EMBL" id="CAG7720832.1"/>
    </source>
</evidence>
<dbReference type="PANTHER" id="PTHR46953">
    <property type="entry name" value="G-PROTEIN COUPLED RECEPTOR MTH-LIKE 1-RELATED"/>
    <property type="match status" value="1"/>
</dbReference>
<evidence type="ECO:0000256" key="1">
    <source>
        <dbReference type="SAM" id="Phobius"/>
    </source>
</evidence>
<feature type="non-terminal residue" evidence="3">
    <location>
        <position position="1"/>
    </location>
</feature>
<evidence type="ECO:0000313" key="4">
    <source>
        <dbReference type="Proteomes" id="UP000708208"/>
    </source>
</evidence>
<keyword evidence="1" id="KW-0812">Transmembrane</keyword>
<dbReference type="InterPro" id="IPR052808">
    <property type="entry name" value="GPCR_Mth-like"/>
</dbReference>
<name>A0A8J2JKS9_9HEXA</name>